<dbReference type="GO" id="GO:0031419">
    <property type="term" value="F:cobalamin binding"/>
    <property type="evidence" value="ECO:0007669"/>
    <property type="project" value="InterPro"/>
</dbReference>
<gene>
    <name evidence="3" type="ORF">KKC1_21050</name>
</gene>
<proteinExistence type="predicted"/>
<dbReference type="PANTHER" id="PTHR48101:SF1">
    <property type="entry name" value="METHYLMALONYL-COA MUTASE, LARGE SUBUNIT"/>
    <property type="match status" value="1"/>
</dbReference>
<dbReference type="Pfam" id="PF01642">
    <property type="entry name" value="MM_CoA_mutase"/>
    <property type="match status" value="1"/>
</dbReference>
<dbReference type="RefSeq" id="WP_238134262.1">
    <property type="nucleotide sequence ID" value="NZ_BDGJ01000111.1"/>
</dbReference>
<dbReference type="SUPFAM" id="SSF51703">
    <property type="entry name" value="Cobalamin (vitamin B12)-dependent enzymes"/>
    <property type="match status" value="1"/>
</dbReference>
<name>A0A1Z5HUJ8_9FIRM</name>
<dbReference type="NCBIfam" id="TIGR00641">
    <property type="entry name" value="acid_CoA_mut_N"/>
    <property type="match status" value="1"/>
</dbReference>
<evidence type="ECO:0000313" key="4">
    <source>
        <dbReference type="Proteomes" id="UP000197032"/>
    </source>
</evidence>
<dbReference type="InterPro" id="IPR006099">
    <property type="entry name" value="MeMalonylCoA_mutase_a/b_cat"/>
</dbReference>
<dbReference type="InterPro" id="IPR016176">
    <property type="entry name" value="Cbl-dep_enz_cat"/>
</dbReference>
<dbReference type="Gene3D" id="3.20.20.240">
    <property type="entry name" value="Methylmalonyl-CoA mutase"/>
    <property type="match status" value="1"/>
</dbReference>
<keyword evidence="1" id="KW-0413">Isomerase</keyword>
<dbReference type="EMBL" id="BDGJ01000111">
    <property type="protein sequence ID" value="GAW92960.1"/>
    <property type="molecule type" value="Genomic_DNA"/>
</dbReference>
<dbReference type="GO" id="GO:0004494">
    <property type="term" value="F:methylmalonyl-CoA mutase activity"/>
    <property type="evidence" value="ECO:0007669"/>
    <property type="project" value="InterPro"/>
</dbReference>
<evidence type="ECO:0000256" key="1">
    <source>
        <dbReference type="ARBA" id="ARBA00023235"/>
    </source>
</evidence>
<comment type="caution">
    <text evidence="3">The sequence shown here is derived from an EMBL/GenBank/DDBJ whole genome shotgun (WGS) entry which is preliminary data.</text>
</comment>
<reference evidence="4" key="1">
    <citation type="journal article" date="2017" name="Appl. Environ. Microbiol.">
        <title>Genomic Analysis of Calderihabitans maritimus KKC1, a Thermophilic, Hydrogenogenic, Carboxydotrophic Bacterium Isolated from Marine Sediment.</title>
        <authorList>
            <person name="Omae K."/>
            <person name="Yoneda Y."/>
            <person name="Fukuyama Y."/>
            <person name="Yoshida T."/>
            <person name="Sako Y."/>
        </authorList>
    </citation>
    <scope>NUCLEOTIDE SEQUENCE [LARGE SCALE GENOMIC DNA]</scope>
    <source>
        <strain evidence="4">KKC1</strain>
    </source>
</reference>
<sequence length="561" mass="63623">MSRIKLFNEKALELIKKEMVRWENEILKDKGGDEDYFTESGIPIKLLYTPVDISELDYLQDIGFSGDEPYVRGVYPNMYRGRLFTVRQLAGFGGPEDCNKRIKFLLDHGATGVNIVFDLPTIRGYNSSDPEAEGNVGQCGVAIDSLEDMEALFDGVPVDEISVSLVTHLPSVSVALLAMYVVMAEKRGIPLEKLAGTTQNDFLMETTIGSAPEILPPRHSFRFQCDVVEYAARNLPRWNSISYNGYNLREAGTNAVQEVAIAIANAIATAEELVRRGLPVDSFARRMSFFWDLCNDFFEEIAKCRASRRVFYKVMKERFKAQNPRSLLMRFHVQTAGITLTKVEPLNNIARSAIQALAAILGGAQSLHVDSFDEAYSAPTEEAALVSLRTQQILQTETNIVNTVDPLAGSYYVEYLTNEMEKRIFEYIEEIERRGGIVAVTESGWLHREISNYAYEQQKAIETGKKKIVGVNYMRSEQQEPEIEVFRYPETEQKQKAKLEALMKKRDNAKVKECLEVVREKLKTQENIMPYVIEAVKVNATLGEIEEVFRQEFGLWQFPLT</sequence>
<keyword evidence="4" id="KW-1185">Reference proteome</keyword>
<feature type="domain" description="Methylmalonyl-CoA mutase alpha/beta chain catalytic" evidence="2">
    <location>
        <begin position="38"/>
        <end position="554"/>
    </location>
</feature>
<dbReference type="Proteomes" id="UP000197032">
    <property type="component" value="Unassembled WGS sequence"/>
</dbReference>
<evidence type="ECO:0000259" key="2">
    <source>
        <dbReference type="Pfam" id="PF01642"/>
    </source>
</evidence>
<organism evidence="3 4">
    <name type="scientific">Calderihabitans maritimus</name>
    <dbReference type="NCBI Taxonomy" id="1246530"/>
    <lineage>
        <taxon>Bacteria</taxon>
        <taxon>Bacillati</taxon>
        <taxon>Bacillota</taxon>
        <taxon>Clostridia</taxon>
        <taxon>Neomoorellales</taxon>
        <taxon>Calderihabitantaceae</taxon>
        <taxon>Calderihabitans</taxon>
    </lineage>
</organism>
<dbReference type="AlphaFoldDB" id="A0A1Z5HUJ8"/>
<accession>A0A1Z5HUJ8</accession>
<protein>
    <submittedName>
        <fullName evidence="3">Methylmalonyl-CoA mutase</fullName>
    </submittedName>
</protein>
<dbReference type="PANTHER" id="PTHR48101">
    <property type="entry name" value="METHYLMALONYL-COA MUTASE, MITOCHONDRIAL-RELATED"/>
    <property type="match status" value="1"/>
</dbReference>
<evidence type="ECO:0000313" key="3">
    <source>
        <dbReference type="EMBL" id="GAW92960.1"/>
    </source>
</evidence>
<dbReference type="InterPro" id="IPR006098">
    <property type="entry name" value="MMCoA_mutase_a_cat"/>
</dbReference>